<comment type="caution">
    <text evidence="1">The sequence shown here is derived from an EMBL/GenBank/DDBJ whole genome shotgun (WGS) entry which is preliminary data.</text>
</comment>
<evidence type="ECO:0000313" key="2">
    <source>
        <dbReference type="Proteomes" id="UP001476247"/>
    </source>
</evidence>
<protein>
    <submittedName>
        <fullName evidence="1">Uncharacterized protein</fullName>
    </submittedName>
</protein>
<name>A0ABP9XXV6_9FUNG</name>
<dbReference type="EMBL" id="BAABUJ010000012">
    <property type="protein sequence ID" value="GAA5799160.1"/>
    <property type="molecule type" value="Genomic_DNA"/>
</dbReference>
<proteinExistence type="predicted"/>
<evidence type="ECO:0000313" key="1">
    <source>
        <dbReference type="EMBL" id="GAA5799160.1"/>
    </source>
</evidence>
<organism evidence="1 2">
    <name type="scientific">Helicostylum pulchrum</name>
    <dbReference type="NCBI Taxonomy" id="562976"/>
    <lineage>
        <taxon>Eukaryota</taxon>
        <taxon>Fungi</taxon>
        <taxon>Fungi incertae sedis</taxon>
        <taxon>Mucoromycota</taxon>
        <taxon>Mucoromycotina</taxon>
        <taxon>Mucoromycetes</taxon>
        <taxon>Mucorales</taxon>
        <taxon>Mucorineae</taxon>
        <taxon>Mucoraceae</taxon>
        <taxon>Helicostylum</taxon>
    </lineage>
</organism>
<gene>
    <name evidence="1" type="ORF">HPULCUR_004570</name>
</gene>
<accession>A0ABP9XXV6</accession>
<keyword evidence="2" id="KW-1185">Reference proteome</keyword>
<reference evidence="1 2" key="1">
    <citation type="submission" date="2024-04" db="EMBL/GenBank/DDBJ databases">
        <title>genome sequences of Mucor flavus KT1a and Helicostylum pulchrum KT1b strains isolation_sourced from the surface of a dry-aged beef.</title>
        <authorList>
            <person name="Toyotome T."/>
            <person name="Hosono M."/>
            <person name="Torimaru M."/>
            <person name="Fukuda K."/>
            <person name="Mikami N."/>
        </authorList>
    </citation>
    <scope>NUCLEOTIDE SEQUENCE [LARGE SCALE GENOMIC DNA]</scope>
    <source>
        <strain evidence="1 2">KT1b</strain>
    </source>
</reference>
<sequence>MACPDGWANGGGQLPDWVSHVKSIYQTSHGVLPENKEIISDPNSEIARQLLRTQYHAFTQNLGNPLATMW</sequence>
<dbReference type="Proteomes" id="UP001476247">
    <property type="component" value="Unassembled WGS sequence"/>
</dbReference>